<feature type="coiled-coil region" evidence="1">
    <location>
        <begin position="223"/>
        <end position="260"/>
    </location>
</feature>
<feature type="compositionally biased region" description="Low complexity" evidence="2">
    <location>
        <begin position="1095"/>
        <end position="1107"/>
    </location>
</feature>
<sequence>MVRKDGCVQDTDGDDGDDGGCKDATSTPGAAIPGLRLSATAIRLAGDKGLLSPRFIDDAVRMLQRPGERSAADRDNYDALASSRIETQVAEHWLESMQARRCQDAAQENLVADEADDLTRSTLSREFHLPHSLIDRLLRSFFIYTVGLHDTLRQAVRHCNGGALILVRLWESYLSLLENADRPSYEAALGVLDDVDQVGGEQDAMQARESALKAKEASTAVTIQAMEDRLRQMENEGGELQSAVEEIEEAVRQCASANHNLALKRHQLEVELREWAGTSHWHREHAAELQRVEMRNLGALQILQNKLAEMVDRDTAIRATIVKLHTMIGDLNLRMLATNSAFEMEKRRWTELKRRVEDEAQSKQTFKEIIVRQEQQLAAMRETEVEERRDTGHLEAHLQGQRAHNADLRQSIVVLEDSERQMQGVLDAVTVEHDALHDIVRDKANALIALRHGVIQVDTSTLTNEQLHVKAERLAHARAAKLQEILEEIDDHVREISKRNDEDAELQPELARSAAERATAEAMLVEYTIQHETLQRDVASSAEIGNATATALSDLTVRLAQETVDAERFAQQYAIDKQRLVDAQSNVSQTLSTTETDAVSIALQAETLSNERIQWTGVVEAKEVTLRKLLDEIAETQRVCASVDARDEEQRALCDKIDTECQSVEGALPAVNAELAQAEAAYAQATRAFDARIFQLQTDIINEQEAHRQAIEDVAQCRRDAVAQEAEMGQQLLAMERDDVAFVEFERHRLAKIKETIAAADCYLEMIDMAAYDNRAMIKEITEINAALDECLRADRRTLERSLAEEDGLRAKLKPTTTIEQKEAKAVEQVRRQYLGRQQHMNLLERDRERLQRQVFVRRKVSVQRSLELENLEAYEWRLRRNMNVAFTQLTIIVHDREVQTDTVRKKGAREQLQTAPILVGMSRTFDASMVVQQYPKPSPRSIRLKMHASEDIAPDDFKTIPKQFAPLPDESPDSARSSLSAVSRSTGGRAASINQDALFGGLPLSVRELPTLTRPEPTSHGQLVIRRQRRAQSMFEPGGGWAVATTTPRVSIVLPSVNEMHPSRPAVQSRNSPRLEPVREREPARRRAPPPHPQAAQPSDADAPRSLPLYVRRRLRKSITNDATRILPPSS</sequence>
<feature type="region of interest" description="Disordered" evidence="2">
    <location>
        <begin position="1"/>
        <end position="29"/>
    </location>
</feature>
<name>A0A3P3YFU2_PLABS</name>
<organism evidence="3 4">
    <name type="scientific">Plasmodiophora brassicae</name>
    <name type="common">Clubroot disease agent</name>
    <dbReference type="NCBI Taxonomy" id="37360"/>
    <lineage>
        <taxon>Eukaryota</taxon>
        <taxon>Sar</taxon>
        <taxon>Rhizaria</taxon>
        <taxon>Endomyxa</taxon>
        <taxon>Phytomyxea</taxon>
        <taxon>Plasmodiophorida</taxon>
        <taxon>Plasmodiophoridae</taxon>
        <taxon>Plasmodiophora</taxon>
    </lineage>
</organism>
<feature type="region of interest" description="Disordered" evidence="2">
    <location>
        <begin position="962"/>
        <end position="989"/>
    </location>
</feature>
<reference evidence="3 4" key="1">
    <citation type="submission" date="2018-03" db="EMBL/GenBank/DDBJ databases">
        <authorList>
            <person name="Fogelqvist J."/>
        </authorList>
    </citation>
    <scope>NUCLEOTIDE SEQUENCE [LARGE SCALE GENOMIC DNA]</scope>
</reference>
<dbReference type="AlphaFoldDB" id="A0A3P3YFU2"/>
<dbReference type="Proteomes" id="UP000290189">
    <property type="component" value="Unassembled WGS sequence"/>
</dbReference>
<proteinExistence type="predicted"/>
<evidence type="ECO:0000313" key="3">
    <source>
        <dbReference type="EMBL" id="SPQ99058.1"/>
    </source>
</evidence>
<keyword evidence="1" id="KW-0175">Coiled coil</keyword>
<evidence type="ECO:0000313" key="4">
    <source>
        <dbReference type="Proteomes" id="UP000290189"/>
    </source>
</evidence>
<accession>A0A3P3YFU2</accession>
<geneLocation type="mitochondrion" evidence="3"/>
<gene>
    <name evidence="3" type="ORF">PLBR_LOCUS6273</name>
</gene>
<dbReference type="EMBL" id="OVEO01000011">
    <property type="protein sequence ID" value="SPQ99058.1"/>
    <property type="molecule type" value="Genomic_DNA"/>
</dbReference>
<evidence type="ECO:0000256" key="1">
    <source>
        <dbReference type="SAM" id="Coils"/>
    </source>
</evidence>
<feature type="compositionally biased region" description="Basic and acidic residues" evidence="2">
    <location>
        <begin position="1077"/>
        <end position="1086"/>
    </location>
</feature>
<keyword evidence="3" id="KW-0496">Mitochondrion</keyword>
<feature type="region of interest" description="Disordered" evidence="2">
    <location>
        <begin position="1060"/>
        <end position="1132"/>
    </location>
</feature>
<evidence type="ECO:0000256" key="2">
    <source>
        <dbReference type="SAM" id="MobiDB-lite"/>
    </source>
</evidence>
<protein>
    <submittedName>
        <fullName evidence="3">Uncharacterized protein</fullName>
    </submittedName>
</protein>
<feature type="compositionally biased region" description="Low complexity" evidence="2">
    <location>
        <begin position="975"/>
        <end position="986"/>
    </location>
</feature>